<dbReference type="InterPro" id="IPR001810">
    <property type="entry name" value="F-box_dom"/>
</dbReference>
<sequence>MLASLTYGKTSHFDALPPVVVVKILEHLRLRDRVVFARCSQRLRKIALSRLELWTKVTDSRALDTPDRLAYKAALLRRSWPAPARLEINADIVEGAPYAALVETNMSRLTSLRMSLRGPWGLGSPLSVHGIMIVARPNRLSGRDEWRPISDALRNPAPLLEDLDIFVHNNADWKSEAVLAPDILGRTPGHLRNCSLTSVALPFPACRAFSQLTSFCYEPHNRGISDGEVYAILSAMPCLETLGLCVGVFIPDPARRPQPVHPCLRNVALRAATYNSVELVELFKQHCVTHLVLDHMRIRPAQPFHGGPIPPWAAQLAGTELARLFPEHNRLYVGLYQAAYECDEPATFPSRVRFSASNALATEFLTSSDTFANLTCLTIHESAWARRGPLPSAPRLTHLAICLASCFDYIAATLGSWVEPVSGMLQATPEELSWSLPLLREVFVVSLPQFRGGCRTVPPFFRQKRRVCDCDKVCSISLAEIYRCLRGALHFDRLRLEHLVFGGIQHFVDADLAESVVALYEWAENVDFLPEDPDFVEVENLAWQSAVNPAFTPRLHELFKSNSKVSLNPHVLV</sequence>
<dbReference type="Pfam" id="PF12937">
    <property type="entry name" value="F-box-like"/>
    <property type="match status" value="1"/>
</dbReference>
<dbReference type="CDD" id="cd09917">
    <property type="entry name" value="F-box_SF"/>
    <property type="match status" value="1"/>
</dbReference>
<dbReference type="InterPro" id="IPR036047">
    <property type="entry name" value="F-box-like_dom_sf"/>
</dbReference>
<dbReference type="EMBL" id="JH687920">
    <property type="protein sequence ID" value="EJD34805.1"/>
    <property type="molecule type" value="Genomic_DNA"/>
</dbReference>
<evidence type="ECO:0000313" key="3">
    <source>
        <dbReference type="Proteomes" id="UP000006514"/>
    </source>
</evidence>
<reference evidence="3" key="1">
    <citation type="journal article" date="2012" name="Science">
        <title>The Paleozoic origin of enzymatic lignin decomposition reconstructed from 31 fungal genomes.</title>
        <authorList>
            <person name="Floudas D."/>
            <person name="Binder M."/>
            <person name="Riley R."/>
            <person name="Barry K."/>
            <person name="Blanchette R.A."/>
            <person name="Henrissat B."/>
            <person name="Martinez A.T."/>
            <person name="Otillar R."/>
            <person name="Spatafora J.W."/>
            <person name="Yadav J.S."/>
            <person name="Aerts A."/>
            <person name="Benoit I."/>
            <person name="Boyd A."/>
            <person name="Carlson A."/>
            <person name="Copeland A."/>
            <person name="Coutinho P.M."/>
            <person name="de Vries R.P."/>
            <person name="Ferreira P."/>
            <person name="Findley K."/>
            <person name="Foster B."/>
            <person name="Gaskell J."/>
            <person name="Glotzer D."/>
            <person name="Gorecki P."/>
            <person name="Heitman J."/>
            <person name="Hesse C."/>
            <person name="Hori C."/>
            <person name="Igarashi K."/>
            <person name="Jurgens J.A."/>
            <person name="Kallen N."/>
            <person name="Kersten P."/>
            <person name="Kohler A."/>
            <person name="Kuees U."/>
            <person name="Kumar T.K.A."/>
            <person name="Kuo A."/>
            <person name="LaButti K."/>
            <person name="Larrondo L.F."/>
            <person name="Lindquist E."/>
            <person name="Ling A."/>
            <person name="Lombard V."/>
            <person name="Lucas S."/>
            <person name="Lundell T."/>
            <person name="Martin R."/>
            <person name="McLaughlin D.J."/>
            <person name="Morgenstern I."/>
            <person name="Morin E."/>
            <person name="Murat C."/>
            <person name="Nagy L.G."/>
            <person name="Nolan M."/>
            <person name="Ohm R.A."/>
            <person name="Patyshakuliyeva A."/>
            <person name="Rokas A."/>
            <person name="Ruiz-Duenas F.J."/>
            <person name="Sabat G."/>
            <person name="Salamov A."/>
            <person name="Samejima M."/>
            <person name="Schmutz J."/>
            <person name="Slot J.C."/>
            <person name="St John F."/>
            <person name="Stenlid J."/>
            <person name="Sun H."/>
            <person name="Sun S."/>
            <person name="Syed K."/>
            <person name="Tsang A."/>
            <person name="Wiebenga A."/>
            <person name="Young D."/>
            <person name="Pisabarro A."/>
            <person name="Eastwood D.C."/>
            <person name="Martin F."/>
            <person name="Cullen D."/>
            <person name="Grigoriev I.V."/>
            <person name="Hibbett D.S."/>
        </authorList>
    </citation>
    <scope>NUCLEOTIDE SEQUENCE [LARGE SCALE GENOMIC DNA]</scope>
    <source>
        <strain evidence="3">TFB10046</strain>
    </source>
</reference>
<organism evidence="2 3">
    <name type="scientific">Auricularia subglabra (strain TFB-10046 / SS5)</name>
    <name type="common">White-rot fungus</name>
    <name type="synonym">Auricularia delicata (strain TFB10046)</name>
    <dbReference type="NCBI Taxonomy" id="717982"/>
    <lineage>
        <taxon>Eukaryota</taxon>
        <taxon>Fungi</taxon>
        <taxon>Dikarya</taxon>
        <taxon>Basidiomycota</taxon>
        <taxon>Agaricomycotina</taxon>
        <taxon>Agaricomycetes</taxon>
        <taxon>Auriculariales</taxon>
        <taxon>Auriculariaceae</taxon>
        <taxon>Auricularia</taxon>
    </lineage>
</organism>
<gene>
    <name evidence="2" type="ORF">AURDEDRAFT_188937</name>
</gene>
<proteinExistence type="predicted"/>
<keyword evidence="3" id="KW-1185">Reference proteome</keyword>
<protein>
    <recommendedName>
        <fullName evidence="1">F-box domain-containing protein</fullName>
    </recommendedName>
</protein>
<evidence type="ECO:0000313" key="2">
    <source>
        <dbReference type="EMBL" id="EJD34805.1"/>
    </source>
</evidence>
<dbReference type="PROSITE" id="PS50181">
    <property type="entry name" value="FBOX"/>
    <property type="match status" value="1"/>
</dbReference>
<dbReference type="SUPFAM" id="SSF81383">
    <property type="entry name" value="F-box domain"/>
    <property type="match status" value="1"/>
</dbReference>
<dbReference type="KEGG" id="adl:AURDEDRAFT_188937"/>
<dbReference type="Proteomes" id="UP000006514">
    <property type="component" value="Unassembled WGS sequence"/>
</dbReference>
<dbReference type="SMART" id="SM00256">
    <property type="entry name" value="FBOX"/>
    <property type="match status" value="1"/>
</dbReference>
<evidence type="ECO:0000259" key="1">
    <source>
        <dbReference type="PROSITE" id="PS50181"/>
    </source>
</evidence>
<name>J0LDP1_AURST</name>
<accession>J0LDP1</accession>
<dbReference type="AlphaFoldDB" id="J0LDP1"/>
<dbReference type="InParanoid" id="J0LDP1"/>
<feature type="domain" description="F-box" evidence="1">
    <location>
        <begin position="10"/>
        <end position="57"/>
    </location>
</feature>